<reference evidence="14" key="1">
    <citation type="submission" date="2022-12" db="EMBL/GenBank/DDBJ databases">
        <title>Isolation and characterisation of novel Methanocorpusculum spp. from native Australian herbivores indicates the genus is ancestrally host-associated.</title>
        <authorList>
            <person name="Volmer J.G."/>
            <person name="Soo R.M."/>
            <person name="Evans P.N."/>
            <person name="Hoedt E.C."/>
            <person name="Astorga Alsina A.L."/>
            <person name="Woodcroft B.J."/>
            <person name="Tyson G.W."/>
            <person name="Hugenholtz P."/>
            <person name="Morrison M."/>
        </authorList>
    </citation>
    <scope>NUCLEOTIDE SEQUENCE</scope>
    <source>
        <strain evidence="14">MG</strain>
    </source>
</reference>
<dbReference type="Gene3D" id="3.30.200.20">
    <property type="entry name" value="Phosphorylase Kinase, domain 1"/>
    <property type="match status" value="1"/>
</dbReference>
<dbReference type="EC" id="2.7.11.1" evidence="3"/>
<evidence type="ECO:0000313" key="15">
    <source>
        <dbReference type="Proteomes" id="UP001141422"/>
    </source>
</evidence>
<dbReference type="SUPFAM" id="SSF46785">
    <property type="entry name" value="Winged helix' DNA-binding domain"/>
    <property type="match status" value="1"/>
</dbReference>
<keyword evidence="7" id="KW-0547">Nucleotide-binding</keyword>
<evidence type="ECO:0000256" key="8">
    <source>
        <dbReference type="ARBA" id="ARBA00022777"/>
    </source>
</evidence>
<keyword evidence="10" id="KW-0460">Magnesium</keyword>
<evidence type="ECO:0000256" key="7">
    <source>
        <dbReference type="ARBA" id="ARBA00022741"/>
    </source>
</evidence>
<comment type="caution">
    <text evidence="14">The sequence shown here is derived from an EMBL/GenBank/DDBJ whole genome shotgun (WGS) entry which is preliminary data.</text>
</comment>
<evidence type="ECO:0000256" key="10">
    <source>
        <dbReference type="ARBA" id="ARBA00022842"/>
    </source>
</evidence>
<evidence type="ECO:0000256" key="11">
    <source>
        <dbReference type="ARBA" id="ARBA00047899"/>
    </source>
</evidence>
<dbReference type="SUPFAM" id="SSF56112">
    <property type="entry name" value="Protein kinase-like (PK-like)"/>
    <property type="match status" value="1"/>
</dbReference>
<organism evidence="14 15">
    <name type="scientific">Methanocorpusculum petauri</name>
    <dbReference type="NCBI Taxonomy" id="3002863"/>
    <lineage>
        <taxon>Archaea</taxon>
        <taxon>Methanobacteriati</taxon>
        <taxon>Methanobacteriota</taxon>
        <taxon>Stenosarchaea group</taxon>
        <taxon>Methanomicrobia</taxon>
        <taxon>Methanomicrobiales</taxon>
        <taxon>Methanocorpusculaceae</taxon>
        <taxon>Methanocorpusculum</taxon>
    </lineage>
</organism>
<dbReference type="InterPro" id="IPR030484">
    <property type="entry name" value="Rio2"/>
</dbReference>
<evidence type="ECO:0000313" key="14">
    <source>
        <dbReference type="EMBL" id="MCZ0860361.1"/>
    </source>
</evidence>
<dbReference type="EMBL" id="JAPTGB010000006">
    <property type="protein sequence ID" value="MCZ0860361.1"/>
    <property type="molecule type" value="Genomic_DNA"/>
</dbReference>
<dbReference type="InterPro" id="IPR036388">
    <property type="entry name" value="WH-like_DNA-bd_sf"/>
</dbReference>
<name>A0ABT4IF47_9EURY</name>
<evidence type="ECO:0000259" key="13">
    <source>
        <dbReference type="SMART" id="SM00090"/>
    </source>
</evidence>
<evidence type="ECO:0000256" key="12">
    <source>
        <dbReference type="ARBA" id="ARBA00048679"/>
    </source>
</evidence>
<evidence type="ECO:0000256" key="2">
    <source>
        <dbReference type="ARBA" id="ARBA00009196"/>
    </source>
</evidence>
<dbReference type="Gene3D" id="1.10.510.10">
    <property type="entry name" value="Transferase(Phosphotransferase) domain 1"/>
    <property type="match status" value="1"/>
</dbReference>
<keyword evidence="6" id="KW-0479">Metal-binding</keyword>
<dbReference type="InterPro" id="IPR011009">
    <property type="entry name" value="Kinase-like_dom_sf"/>
</dbReference>
<keyword evidence="8" id="KW-0418">Kinase</keyword>
<comment type="catalytic activity">
    <reaction evidence="11">
        <text>L-threonyl-[protein] + ATP = O-phospho-L-threonyl-[protein] + ADP + H(+)</text>
        <dbReference type="Rhea" id="RHEA:46608"/>
        <dbReference type="Rhea" id="RHEA-COMP:11060"/>
        <dbReference type="Rhea" id="RHEA-COMP:11605"/>
        <dbReference type="ChEBI" id="CHEBI:15378"/>
        <dbReference type="ChEBI" id="CHEBI:30013"/>
        <dbReference type="ChEBI" id="CHEBI:30616"/>
        <dbReference type="ChEBI" id="CHEBI:61977"/>
        <dbReference type="ChEBI" id="CHEBI:456216"/>
        <dbReference type="EC" id="2.7.11.1"/>
    </reaction>
</comment>
<dbReference type="Gene3D" id="1.10.10.10">
    <property type="entry name" value="Winged helix-like DNA-binding domain superfamily/Winged helix DNA-binding domain"/>
    <property type="match status" value="1"/>
</dbReference>
<dbReference type="Pfam" id="PF01163">
    <property type="entry name" value="RIO1"/>
    <property type="match status" value="1"/>
</dbReference>
<proteinExistence type="inferred from homology"/>
<keyword evidence="5" id="KW-0808">Transferase</keyword>
<dbReference type="Proteomes" id="UP001141422">
    <property type="component" value="Unassembled WGS sequence"/>
</dbReference>
<dbReference type="PANTHER" id="PTHR45852:SF1">
    <property type="entry name" value="SERINE_THREONINE-PROTEIN KINASE RIO2"/>
    <property type="match status" value="1"/>
</dbReference>
<evidence type="ECO:0000256" key="4">
    <source>
        <dbReference type="ARBA" id="ARBA00022527"/>
    </source>
</evidence>
<dbReference type="RefSeq" id="WP_268924578.1">
    <property type="nucleotide sequence ID" value="NZ_JAPTGB010000006.1"/>
</dbReference>
<dbReference type="PANTHER" id="PTHR45852">
    <property type="entry name" value="SER/THR-PROTEIN KINASE RIO2"/>
    <property type="match status" value="1"/>
</dbReference>
<protein>
    <recommendedName>
        <fullName evidence="3">non-specific serine/threonine protein kinase</fullName>
        <ecNumber evidence="3">2.7.11.1</ecNumber>
    </recommendedName>
</protein>
<dbReference type="InterPro" id="IPR000687">
    <property type="entry name" value="RIO_kinase"/>
</dbReference>
<dbReference type="CDD" id="cd05144">
    <property type="entry name" value="RIO2_C"/>
    <property type="match status" value="1"/>
</dbReference>
<dbReference type="SMART" id="SM00090">
    <property type="entry name" value="RIO"/>
    <property type="match status" value="1"/>
</dbReference>
<comment type="catalytic activity">
    <reaction evidence="12">
        <text>L-seryl-[protein] + ATP = O-phospho-L-seryl-[protein] + ADP + H(+)</text>
        <dbReference type="Rhea" id="RHEA:17989"/>
        <dbReference type="Rhea" id="RHEA-COMP:9863"/>
        <dbReference type="Rhea" id="RHEA-COMP:11604"/>
        <dbReference type="ChEBI" id="CHEBI:15378"/>
        <dbReference type="ChEBI" id="CHEBI:29999"/>
        <dbReference type="ChEBI" id="CHEBI:30616"/>
        <dbReference type="ChEBI" id="CHEBI:83421"/>
        <dbReference type="ChEBI" id="CHEBI:456216"/>
        <dbReference type="EC" id="2.7.11.1"/>
    </reaction>
</comment>
<keyword evidence="4" id="KW-0723">Serine/threonine-protein kinase</keyword>
<keyword evidence="15" id="KW-1185">Reference proteome</keyword>
<comment type="similarity">
    <text evidence="2">Belongs to the protein kinase superfamily. RIO-type Ser/Thr kinase family.</text>
</comment>
<dbReference type="InterPro" id="IPR015285">
    <property type="entry name" value="RIO2_wHTH_N"/>
</dbReference>
<dbReference type="InterPro" id="IPR036390">
    <property type="entry name" value="WH_DNA-bd_sf"/>
</dbReference>
<dbReference type="Pfam" id="PF09202">
    <property type="entry name" value="Rio2_N"/>
    <property type="match status" value="1"/>
</dbReference>
<comment type="cofactor">
    <cofactor evidence="1">
        <name>Mg(2+)</name>
        <dbReference type="ChEBI" id="CHEBI:18420"/>
    </cofactor>
</comment>
<sequence length="289" mass="33123">MPLSADDIKNLHKYEVRILRALERMMHRYAWVPEDDLKAAVRLSAAETKYRVGNLIHRDMVRSDAVPYKGYALVFKGYDALALSALAQKKTISALGTMIGVGKESEIYEALGFGVVVLKLHKIGQRSFQTVRTNREYMPEKTHCPWIFASAKSAEREYEALKKLNGNVNVPVPIDINRHVIVMSFIPGVNLHRCRLENPDSIWQEILSQIQAAYNAGFIHGDLSEYNIMYDDATVWIIDWPQWIPPSHQNAETVLRHDIETVAAFFAKKYQREYDIDNAIRYVTGRTVE</sequence>
<evidence type="ECO:0000256" key="9">
    <source>
        <dbReference type="ARBA" id="ARBA00022840"/>
    </source>
</evidence>
<feature type="domain" description="RIO kinase" evidence="13">
    <location>
        <begin position="64"/>
        <end position="285"/>
    </location>
</feature>
<accession>A0ABT4IF47</accession>
<evidence type="ECO:0000256" key="5">
    <source>
        <dbReference type="ARBA" id="ARBA00022679"/>
    </source>
</evidence>
<evidence type="ECO:0000256" key="3">
    <source>
        <dbReference type="ARBA" id="ARBA00012513"/>
    </source>
</evidence>
<evidence type="ECO:0000256" key="1">
    <source>
        <dbReference type="ARBA" id="ARBA00001946"/>
    </source>
</evidence>
<keyword evidence="9" id="KW-0067">ATP-binding</keyword>
<evidence type="ECO:0000256" key="6">
    <source>
        <dbReference type="ARBA" id="ARBA00022723"/>
    </source>
</evidence>
<dbReference type="InterPro" id="IPR018934">
    <property type="entry name" value="RIO_dom"/>
</dbReference>
<gene>
    <name evidence="14" type="ORF">O0S10_03835</name>
</gene>